<evidence type="ECO:0000313" key="4">
    <source>
        <dbReference type="Proteomes" id="UP000198992"/>
    </source>
</evidence>
<protein>
    <submittedName>
        <fullName evidence="3">Uncharacterized protein</fullName>
    </submittedName>
</protein>
<accession>A0A1H5E764</accession>
<gene>
    <name evidence="3" type="ORF">SAMN05444164_6098</name>
</gene>
<sequence>MQRKIKILALAASALIATTAGAFAQGFYDDPHRNADYAWDYNGPNFDRVRPHVTYYPAQPGWYGPHRYHHGGNHPTPSSTQGDVGPEGNNNGTLTGVYRQW</sequence>
<feature type="region of interest" description="Disordered" evidence="1">
    <location>
        <begin position="66"/>
        <end position="101"/>
    </location>
</feature>
<dbReference type="AlphaFoldDB" id="A0A1H5E764"/>
<dbReference type="RefSeq" id="WP_092123148.1">
    <property type="nucleotide sequence ID" value="NZ_FNTH01000001.1"/>
</dbReference>
<keyword evidence="2" id="KW-0732">Signal</keyword>
<evidence type="ECO:0000313" key="3">
    <source>
        <dbReference type="EMBL" id="SED86925.1"/>
    </source>
</evidence>
<feature type="compositionally biased region" description="Polar residues" evidence="1">
    <location>
        <begin position="75"/>
        <end position="94"/>
    </location>
</feature>
<dbReference type="Proteomes" id="UP000198992">
    <property type="component" value="Unassembled WGS sequence"/>
</dbReference>
<evidence type="ECO:0000256" key="2">
    <source>
        <dbReference type="SAM" id="SignalP"/>
    </source>
</evidence>
<reference evidence="3 4" key="1">
    <citation type="submission" date="2016-10" db="EMBL/GenBank/DDBJ databases">
        <authorList>
            <person name="de Groot N.N."/>
        </authorList>
    </citation>
    <scope>NUCLEOTIDE SEQUENCE [LARGE SCALE GENOMIC DNA]</scope>
    <source>
        <strain evidence="3 4">MT12</strain>
    </source>
</reference>
<evidence type="ECO:0000256" key="1">
    <source>
        <dbReference type="SAM" id="MobiDB-lite"/>
    </source>
</evidence>
<name>A0A1H5E764_9BRAD</name>
<organism evidence="3 4">
    <name type="scientific">Bradyrhizobium erythrophlei</name>
    <dbReference type="NCBI Taxonomy" id="1437360"/>
    <lineage>
        <taxon>Bacteria</taxon>
        <taxon>Pseudomonadati</taxon>
        <taxon>Pseudomonadota</taxon>
        <taxon>Alphaproteobacteria</taxon>
        <taxon>Hyphomicrobiales</taxon>
        <taxon>Nitrobacteraceae</taxon>
        <taxon>Bradyrhizobium</taxon>
    </lineage>
</organism>
<dbReference type="OrthoDB" id="8240231at2"/>
<feature type="chain" id="PRO_5011708413" evidence="2">
    <location>
        <begin position="25"/>
        <end position="101"/>
    </location>
</feature>
<feature type="signal peptide" evidence="2">
    <location>
        <begin position="1"/>
        <end position="24"/>
    </location>
</feature>
<dbReference type="EMBL" id="FNTH01000001">
    <property type="protein sequence ID" value="SED86925.1"/>
    <property type="molecule type" value="Genomic_DNA"/>
</dbReference>
<proteinExistence type="predicted"/>